<name>A0A1Y2E1Q8_9PEZI</name>
<dbReference type="Proteomes" id="UP000193689">
    <property type="component" value="Unassembled WGS sequence"/>
</dbReference>
<protein>
    <submittedName>
        <fullName evidence="1">Uncharacterized protein</fullName>
    </submittedName>
</protein>
<dbReference type="OrthoDB" id="5169850at2759"/>
<dbReference type="GeneID" id="63778271"/>
<sequence>MAIESGLPSRYEIRTLGPEHSDWANAIVMHSTSFASPVWSKIYSEGKTGMCYSMFKVGAHLINHQIESGLSLGIFDKEYKFKRPESVATGGKLYWNLNDESADEVALLEQMDFPLVSVAMAYDSSNPLDMARITPLVEIMPLLGVRNRILQERDTRDPKSWQATGPGQVLFRNATATKAGEEGRGLMKLLAQYMMRKSAAEGFRGIQIQCLHDAVNHVWSQPPEPFKGEVVAKFNCASDEDEEVRRSFQGSNQDITKVYVTLKLLDQIDRQKTRDPLVVE</sequence>
<keyword evidence="2" id="KW-1185">Reference proteome</keyword>
<organism evidence="1 2">
    <name type="scientific">Pseudomassariella vexata</name>
    <dbReference type="NCBI Taxonomy" id="1141098"/>
    <lineage>
        <taxon>Eukaryota</taxon>
        <taxon>Fungi</taxon>
        <taxon>Dikarya</taxon>
        <taxon>Ascomycota</taxon>
        <taxon>Pezizomycotina</taxon>
        <taxon>Sordariomycetes</taxon>
        <taxon>Xylariomycetidae</taxon>
        <taxon>Amphisphaeriales</taxon>
        <taxon>Pseudomassariaceae</taxon>
        <taxon>Pseudomassariella</taxon>
    </lineage>
</organism>
<gene>
    <name evidence="1" type="ORF">BCR38DRAFT_457594</name>
</gene>
<evidence type="ECO:0000313" key="2">
    <source>
        <dbReference type="Proteomes" id="UP000193689"/>
    </source>
</evidence>
<reference evidence="1 2" key="1">
    <citation type="submission" date="2016-07" db="EMBL/GenBank/DDBJ databases">
        <title>Pervasive Adenine N6-methylation of Active Genes in Fungi.</title>
        <authorList>
            <consortium name="DOE Joint Genome Institute"/>
            <person name="Mondo S.J."/>
            <person name="Dannebaum R.O."/>
            <person name="Kuo R.C."/>
            <person name="Labutti K."/>
            <person name="Haridas S."/>
            <person name="Kuo A."/>
            <person name="Salamov A."/>
            <person name="Ahrendt S.R."/>
            <person name="Lipzen A."/>
            <person name="Sullivan W."/>
            <person name="Andreopoulos W.B."/>
            <person name="Clum A."/>
            <person name="Lindquist E."/>
            <person name="Daum C."/>
            <person name="Ramamoorthy G.K."/>
            <person name="Gryganskyi A."/>
            <person name="Culley D."/>
            <person name="Magnuson J.K."/>
            <person name="James T.Y."/>
            <person name="O'Malley M.A."/>
            <person name="Stajich J.E."/>
            <person name="Spatafora J.W."/>
            <person name="Visel A."/>
            <person name="Grigoriev I.V."/>
        </authorList>
    </citation>
    <scope>NUCLEOTIDE SEQUENCE [LARGE SCALE GENOMIC DNA]</scope>
    <source>
        <strain evidence="1 2">CBS 129021</strain>
    </source>
</reference>
<dbReference type="RefSeq" id="XP_040716591.1">
    <property type="nucleotide sequence ID" value="XM_040862059.1"/>
</dbReference>
<dbReference type="AlphaFoldDB" id="A0A1Y2E1Q8"/>
<accession>A0A1Y2E1Q8</accession>
<proteinExistence type="predicted"/>
<evidence type="ECO:0000313" key="1">
    <source>
        <dbReference type="EMBL" id="ORY65439.1"/>
    </source>
</evidence>
<dbReference type="InParanoid" id="A0A1Y2E1Q8"/>
<dbReference type="EMBL" id="MCFJ01000006">
    <property type="protein sequence ID" value="ORY65439.1"/>
    <property type="molecule type" value="Genomic_DNA"/>
</dbReference>
<comment type="caution">
    <text evidence="1">The sequence shown here is derived from an EMBL/GenBank/DDBJ whole genome shotgun (WGS) entry which is preliminary data.</text>
</comment>